<sequence>GMAVPVPSLTPAIVPISCVILVILFLLQQFGTDKVGNLFAPIVSLWFIAIASVGIWNISQYPEILKAYNPYYAFDYFIRKKDSGFTDLGGVLLAITGVEALFADLGHFNQKAIQISFPCFVYIPLVLVYTGQAARLVLDPNVIVNTFWLTTPSNLGIYWTVFVLAILATIIASQAMISATFSLIHQSMQLDCFPNVK</sequence>
<proteinExistence type="predicted"/>
<dbReference type="Proteomes" id="UP000789860">
    <property type="component" value="Unassembled WGS sequence"/>
</dbReference>
<dbReference type="EMBL" id="CAJVPM010027011">
    <property type="protein sequence ID" value="CAG8664424.1"/>
    <property type="molecule type" value="Genomic_DNA"/>
</dbReference>
<reference evidence="1" key="1">
    <citation type="submission" date="2021-06" db="EMBL/GenBank/DDBJ databases">
        <authorList>
            <person name="Kallberg Y."/>
            <person name="Tangrot J."/>
            <person name="Rosling A."/>
        </authorList>
    </citation>
    <scope>NUCLEOTIDE SEQUENCE</scope>
    <source>
        <strain evidence="1">AU212A</strain>
    </source>
</reference>
<accession>A0ACA9NMC6</accession>
<feature type="non-terminal residue" evidence="1">
    <location>
        <position position="197"/>
    </location>
</feature>
<keyword evidence="2" id="KW-1185">Reference proteome</keyword>
<organism evidence="1 2">
    <name type="scientific">Scutellospora calospora</name>
    <dbReference type="NCBI Taxonomy" id="85575"/>
    <lineage>
        <taxon>Eukaryota</taxon>
        <taxon>Fungi</taxon>
        <taxon>Fungi incertae sedis</taxon>
        <taxon>Mucoromycota</taxon>
        <taxon>Glomeromycotina</taxon>
        <taxon>Glomeromycetes</taxon>
        <taxon>Diversisporales</taxon>
        <taxon>Gigasporaceae</taxon>
        <taxon>Scutellospora</taxon>
    </lineage>
</organism>
<gene>
    <name evidence="1" type="ORF">SCALOS_LOCUS9150</name>
</gene>
<protein>
    <submittedName>
        <fullName evidence="1">1490_t:CDS:1</fullName>
    </submittedName>
</protein>
<comment type="caution">
    <text evidence="1">The sequence shown here is derived from an EMBL/GenBank/DDBJ whole genome shotgun (WGS) entry which is preliminary data.</text>
</comment>
<name>A0ACA9NMC6_9GLOM</name>
<evidence type="ECO:0000313" key="2">
    <source>
        <dbReference type="Proteomes" id="UP000789860"/>
    </source>
</evidence>
<feature type="non-terminal residue" evidence="1">
    <location>
        <position position="1"/>
    </location>
</feature>
<evidence type="ECO:0000313" key="1">
    <source>
        <dbReference type="EMBL" id="CAG8664424.1"/>
    </source>
</evidence>